<name>A0AAU7Y686_9PSED</name>
<sequence length="354" mass="37812">MSRSKPTPAPITAIAACVFELPAVGEPIQLFPAGQFKARDGRPFDVEGGHWIIDAGIVSQVMARAAARSTDLVIDYEHQTLNTEKNGQPAPAAGWLQGADMEWREGQGLYATRPNWTVPAAEFIERREYRYLSPVFAYDTRTGAVLELLHVAITNNPAIDGMESLALAAARFQPAAPANQPAKEKHGVNREQLITLLKLASDASDEDIQAALAQMQASADQVPQLEQALAVAKAGTPDPAKFVPLAVVEDLKKDIAVLKATQIGGEVEALVKAGLDDGRLLPAQEEWARGLGATNMAALRTYLKTTPAIAALKSQQTGGKAPVPEKVEQLDAEALAVCRSLGVEPKDYLATLQA</sequence>
<dbReference type="PIRSF" id="PIRSF016624">
    <property type="entry name" value="Mu_prophg_I"/>
    <property type="match status" value="1"/>
</dbReference>
<keyword evidence="1" id="KW-0645">Protease</keyword>
<keyword evidence="1" id="KW-0378">Hydrolase</keyword>
<organism evidence="1">
    <name type="scientific">Pseudomonas solani</name>
    <dbReference type="NCBI Taxonomy" id="2731552"/>
    <lineage>
        <taxon>Bacteria</taxon>
        <taxon>Pseudomonadati</taxon>
        <taxon>Pseudomonadota</taxon>
        <taxon>Gammaproteobacteria</taxon>
        <taxon>Pseudomonadales</taxon>
        <taxon>Pseudomonadaceae</taxon>
        <taxon>Pseudomonas</taxon>
    </lineage>
</organism>
<dbReference type="AlphaFoldDB" id="A0AAU7Y686"/>
<dbReference type="InterPro" id="IPR012106">
    <property type="entry name" value="Phage_Mu_Gp1"/>
</dbReference>
<evidence type="ECO:0000313" key="1">
    <source>
        <dbReference type="EMBL" id="XBY65176.1"/>
    </source>
</evidence>
<dbReference type="PROSITE" id="PS51257">
    <property type="entry name" value="PROKAR_LIPOPROTEIN"/>
    <property type="match status" value="1"/>
</dbReference>
<dbReference type="EMBL" id="CP158373">
    <property type="protein sequence ID" value="XBY65176.1"/>
    <property type="molecule type" value="Genomic_DNA"/>
</dbReference>
<proteinExistence type="predicted"/>
<protein>
    <submittedName>
        <fullName evidence="1">Phage protease</fullName>
    </submittedName>
</protein>
<gene>
    <name evidence="1" type="ORF">ABS648_05250</name>
</gene>
<dbReference type="GO" id="GO:0008233">
    <property type="term" value="F:peptidase activity"/>
    <property type="evidence" value="ECO:0007669"/>
    <property type="project" value="UniProtKB-KW"/>
</dbReference>
<dbReference type="Pfam" id="PF10123">
    <property type="entry name" value="Mu-like_Pro"/>
    <property type="match status" value="1"/>
</dbReference>
<accession>A0AAU7Y686</accession>
<dbReference type="GO" id="GO:0006508">
    <property type="term" value="P:proteolysis"/>
    <property type="evidence" value="ECO:0007669"/>
    <property type="project" value="UniProtKB-KW"/>
</dbReference>
<reference evidence="1" key="1">
    <citation type="submission" date="2023-08" db="EMBL/GenBank/DDBJ databases">
        <title>Increased levels of nutrients transform a symbiont into a lethal pathobiont.</title>
        <authorList>
            <person name="Lachnit T."/>
            <person name="Ulrich L."/>
            <person name="Willmer F.M."/>
            <person name="Hasenbein T."/>
            <person name="Steiner L.X."/>
            <person name="Wolters M."/>
            <person name="Herbst E.M."/>
            <person name="Deines P."/>
        </authorList>
    </citation>
    <scope>NUCLEOTIDE SEQUENCE</scope>
    <source>
        <strain evidence="1">T3</strain>
    </source>
</reference>
<dbReference type="RefSeq" id="WP_350447780.1">
    <property type="nucleotide sequence ID" value="NZ_CP158373.1"/>
</dbReference>